<name>A0A139PZE3_STRMT</name>
<dbReference type="PANTHER" id="PTHR42939">
    <property type="entry name" value="ABC TRANSPORTER ATP-BINDING PROTEIN ALBC-RELATED"/>
    <property type="match status" value="1"/>
</dbReference>
<evidence type="ECO:0000256" key="2">
    <source>
        <dbReference type="ARBA" id="ARBA00022741"/>
    </source>
</evidence>
<reference evidence="5 6" key="1">
    <citation type="submission" date="2016-01" db="EMBL/GenBank/DDBJ databases">
        <title>Highly variable Streptococcus oralis are common among viridans streptococci isolated from primates.</title>
        <authorList>
            <person name="Denapaite D."/>
            <person name="Rieger M."/>
            <person name="Koendgen S."/>
            <person name="Brueckner R."/>
            <person name="Ochigava I."/>
            <person name="Kappeler P."/>
            <person name="Maetz-Rensing K."/>
            <person name="Leendertz F."/>
            <person name="Hakenbeck R."/>
        </authorList>
    </citation>
    <scope>NUCLEOTIDE SEQUENCE [LARGE SCALE GENOMIC DNA]</scope>
    <source>
        <strain evidence="5 6">DD26</strain>
    </source>
</reference>
<evidence type="ECO:0000313" key="5">
    <source>
        <dbReference type="EMBL" id="KXT95666.1"/>
    </source>
</evidence>
<dbReference type="SMART" id="SM00382">
    <property type="entry name" value="AAA"/>
    <property type="match status" value="1"/>
</dbReference>
<evidence type="ECO:0000259" key="4">
    <source>
        <dbReference type="PROSITE" id="PS50893"/>
    </source>
</evidence>
<dbReference type="PANTHER" id="PTHR42939:SF1">
    <property type="entry name" value="ABC TRANSPORTER ATP-BINDING PROTEIN ALBC-RELATED"/>
    <property type="match status" value="1"/>
</dbReference>
<keyword evidence="2" id="KW-0547">Nucleotide-binding</keyword>
<keyword evidence="1" id="KW-0813">Transport</keyword>
<dbReference type="PROSITE" id="PS50893">
    <property type="entry name" value="ABC_TRANSPORTER_2"/>
    <property type="match status" value="1"/>
</dbReference>
<dbReference type="InterPro" id="IPR027417">
    <property type="entry name" value="P-loop_NTPase"/>
</dbReference>
<dbReference type="Proteomes" id="UP000070458">
    <property type="component" value="Unassembled WGS sequence"/>
</dbReference>
<evidence type="ECO:0000256" key="1">
    <source>
        <dbReference type="ARBA" id="ARBA00022448"/>
    </source>
</evidence>
<dbReference type="GO" id="GO:0016887">
    <property type="term" value="F:ATP hydrolysis activity"/>
    <property type="evidence" value="ECO:0007669"/>
    <property type="project" value="InterPro"/>
</dbReference>
<organism evidence="5 6">
    <name type="scientific">Streptococcus mitis</name>
    <dbReference type="NCBI Taxonomy" id="28037"/>
    <lineage>
        <taxon>Bacteria</taxon>
        <taxon>Bacillati</taxon>
        <taxon>Bacillota</taxon>
        <taxon>Bacilli</taxon>
        <taxon>Lactobacillales</taxon>
        <taxon>Streptococcaceae</taxon>
        <taxon>Streptococcus</taxon>
        <taxon>Streptococcus mitis group</taxon>
    </lineage>
</organism>
<evidence type="ECO:0000256" key="3">
    <source>
        <dbReference type="ARBA" id="ARBA00022840"/>
    </source>
</evidence>
<dbReference type="InterPro" id="IPR051782">
    <property type="entry name" value="ABC_Transporter_VariousFunc"/>
</dbReference>
<dbReference type="RefSeq" id="WP_061438687.1">
    <property type="nucleotide sequence ID" value="NZ_KQ970285.1"/>
</dbReference>
<dbReference type="SUPFAM" id="SSF52540">
    <property type="entry name" value="P-loop containing nucleoside triphosphate hydrolases"/>
    <property type="match status" value="1"/>
</dbReference>
<dbReference type="EMBL" id="LQOD01000038">
    <property type="protein sequence ID" value="KXT95666.1"/>
    <property type="molecule type" value="Genomic_DNA"/>
</dbReference>
<dbReference type="Pfam" id="PF00005">
    <property type="entry name" value="ABC_tran"/>
    <property type="match status" value="1"/>
</dbReference>
<gene>
    <name evidence="5" type="ORF">SMIDD26_00290</name>
</gene>
<comment type="caution">
    <text evidence="5">The sequence shown here is derived from an EMBL/GenBank/DDBJ whole genome shotgun (WGS) entry which is preliminary data.</text>
</comment>
<protein>
    <submittedName>
        <fullName evidence="5">ABC-type multidrug transport system, ATPase component</fullName>
    </submittedName>
</protein>
<keyword evidence="3" id="KW-0067">ATP-binding</keyword>
<feature type="domain" description="ABC transporter" evidence="4">
    <location>
        <begin position="2"/>
        <end position="231"/>
    </location>
</feature>
<dbReference type="Gene3D" id="3.40.50.300">
    <property type="entry name" value="P-loop containing nucleotide triphosphate hydrolases"/>
    <property type="match status" value="1"/>
</dbReference>
<dbReference type="OrthoDB" id="9804819at2"/>
<dbReference type="AlphaFoldDB" id="A0A139PZE3"/>
<dbReference type="GO" id="GO:0005524">
    <property type="term" value="F:ATP binding"/>
    <property type="evidence" value="ECO:0007669"/>
    <property type="project" value="UniProtKB-KW"/>
</dbReference>
<dbReference type="InterPro" id="IPR003593">
    <property type="entry name" value="AAA+_ATPase"/>
</dbReference>
<dbReference type="InterPro" id="IPR003439">
    <property type="entry name" value="ABC_transporter-like_ATP-bd"/>
</dbReference>
<sequence>MLTIHNLSKKFAGNDFYSLRNVNLEINKGEIVGLIGKNGAGKSTLMKLIAKSLKPTEGEIYYNEVELSSKDCLLQDVGIMIDPVFYPEMTVEDNLKFYLRLHNKKELFTNIESTLRLVELWEVRKRKPKNFSFGMKQRTALAIALVAEPNFLILDEPFVGLDPIGVQKLIAILKEWASQRKISMLISSHQLSELESLCDRYVYIESGCLADEFSKPSGRDVLIELIDDVNSSILESYLSDTVYLEDQYLVLSSQSSREELNKVLQFLGEKQMISSISMKENQLKDIFMER</sequence>
<dbReference type="PATRIC" id="fig|28037.233.peg.310"/>
<accession>A0A139PZE3</accession>
<evidence type="ECO:0000313" key="6">
    <source>
        <dbReference type="Proteomes" id="UP000070458"/>
    </source>
</evidence>
<proteinExistence type="predicted"/>